<keyword evidence="6" id="KW-1185">Reference proteome</keyword>
<evidence type="ECO:0000256" key="4">
    <source>
        <dbReference type="RuleBase" id="RU003690"/>
    </source>
</evidence>
<evidence type="ECO:0000313" key="6">
    <source>
        <dbReference type="Proteomes" id="UP000003157"/>
    </source>
</evidence>
<evidence type="ECO:0008006" key="7">
    <source>
        <dbReference type="Google" id="ProtNLM"/>
    </source>
</evidence>
<dbReference type="eggNOG" id="COG2723">
    <property type="taxonomic scope" value="Bacteria"/>
</dbReference>
<sequence length="454" mass="53311">MNKNFLWGSSISGGQCEGGFESRSETVVDIIPQGKETRFQYLNEPDHYLERPIDFYPSQKGVEFYENYQEDIALFAKMGLKALRFSILWSRIYLDDTDEPHEAGLQFYDNVINELLKYHIEPIITTIHFDMPLWIVQKYNGFSNRKVVELYQRYIQTIVYRYHDRVKYWISFCEINVMNSALYMVGGTVLQPHQDREAVLHQCAYHKLLANALFVKTCHEIDTSLRVGCEVAGTPCYPFTSSPLDYQLMMENERKNNRYTDVMVKGIYPYYFQKEMLDYGIKMFEDDLKILKENPLDFIAVSYYKSSLATHTGMKDNPCLDKTAFGWTIDPLGFRLMLNQMYERYEIPIMVVENGLGTYDKVEEGQIHDNYRINYLKEHIEQMKLAIQDGVNVIGYLTWSAMDVVSTSEGLMSKRYGFIYVDRNDDGSGTLKRIPKDSFYWYQKLIREESQDEV</sequence>
<evidence type="ECO:0000256" key="3">
    <source>
        <dbReference type="ARBA" id="ARBA00023295"/>
    </source>
</evidence>
<organism evidence="5 6">
    <name type="scientific">Coprobacillus cateniformis</name>
    <dbReference type="NCBI Taxonomy" id="100884"/>
    <lineage>
        <taxon>Bacteria</taxon>
        <taxon>Bacillati</taxon>
        <taxon>Bacillota</taxon>
        <taxon>Erysipelotrichia</taxon>
        <taxon>Erysipelotrichales</taxon>
        <taxon>Coprobacillaceae</taxon>
        <taxon>Coprobacillus</taxon>
    </lineage>
</organism>
<dbReference type="GO" id="GO:0016052">
    <property type="term" value="P:carbohydrate catabolic process"/>
    <property type="evidence" value="ECO:0007669"/>
    <property type="project" value="TreeGrafter"/>
</dbReference>
<dbReference type="STRING" id="100884.GCA_000269565_01032"/>
<dbReference type="RefSeq" id="WP_008787791.1">
    <property type="nucleotide sequence ID" value="NZ_AKCB01000001.1"/>
</dbReference>
<dbReference type="GeneID" id="78228914"/>
<comment type="caution">
    <text evidence="5">The sequence shown here is derived from an EMBL/GenBank/DDBJ whole genome shotgun (WGS) entry which is preliminary data.</text>
</comment>
<name>E7G7G1_9FIRM</name>
<dbReference type="SUPFAM" id="SSF51445">
    <property type="entry name" value="(Trans)glycosidases"/>
    <property type="match status" value="1"/>
</dbReference>
<dbReference type="Pfam" id="PF00232">
    <property type="entry name" value="Glyco_hydro_1"/>
    <property type="match status" value="1"/>
</dbReference>
<evidence type="ECO:0000256" key="2">
    <source>
        <dbReference type="ARBA" id="ARBA00022801"/>
    </source>
</evidence>
<gene>
    <name evidence="5" type="ORF">HMPREF9488_00675</name>
</gene>
<reference evidence="5 6" key="1">
    <citation type="submission" date="2010-12" db="EMBL/GenBank/DDBJ databases">
        <title>The Genome Sequence of Coprobacillus sp. strain 29_1.</title>
        <authorList>
            <consortium name="The Broad Institute Genome Sequencing Platform"/>
            <person name="Earl A."/>
            <person name="Ward D."/>
            <person name="Feldgarden M."/>
            <person name="Gevers D."/>
            <person name="Daigneault M."/>
            <person name="Sibley C.D."/>
            <person name="White A."/>
            <person name="Strauss J."/>
            <person name="Allen-Vercoe E."/>
            <person name="Young S.K."/>
            <person name="Zeng Q."/>
            <person name="Gargeya S."/>
            <person name="Fitzgerald M."/>
            <person name="Haas B."/>
            <person name="Abouelleil A."/>
            <person name="Alvarado L."/>
            <person name="Arachchi H.M."/>
            <person name="Berlin A."/>
            <person name="Brown A."/>
            <person name="Chapman S.B."/>
            <person name="Chen Z."/>
            <person name="Dunbar C."/>
            <person name="Freedman E."/>
            <person name="Gearin G."/>
            <person name="Gellesch M."/>
            <person name="Goldberg J."/>
            <person name="Griggs A."/>
            <person name="Gujja S."/>
            <person name="Heilman E."/>
            <person name="Heiman D."/>
            <person name="Howarth C."/>
            <person name="Larson L."/>
            <person name="Lui A."/>
            <person name="MacDonald P.J.P."/>
            <person name="Mehta T."/>
            <person name="Montmayeur A."/>
            <person name="Murphy C."/>
            <person name="Neiman D."/>
            <person name="Pearson M."/>
            <person name="Priest M."/>
            <person name="Roberts A."/>
            <person name="Saif S."/>
            <person name="Shea T."/>
            <person name="Shenoy N."/>
            <person name="Sisk P."/>
            <person name="Stolte C."/>
            <person name="Sykes S."/>
            <person name="White J."/>
            <person name="Yandava C."/>
            <person name="Nusbaum C."/>
            <person name="Birren B."/>
        </authorList>
    </citation>
    <scope>NUCLEOTIDE SEQUENCE [LARGE SCALE GENOMIC DNA]</scope>
    <source>
        <strain evidence="5 6">29_1</strain>
    </source>
</reference>
<keyword evidence="2" id="KW-0378">Hydrolase</keyword>
<dbReference type="Proteomes" id="UP000003157">
    <property type="component" value="Unassembled WGS sequence"/>
</dbReference>
<dbReference type="InterPro" id="IPR017853">
    <property type="entry name" value="GH"/>
</dbReference>
<keyword evidence="3" id="KW-0326">Glycosidase</keyword>
<dbReference type="FunFam" id="3.20.20.80:FF:000004">
    <property type="entry name" value="Beta-glucosidase 6-phospho-beta-glucosidase"/>
    <property type="match status" value="1"/>
</dbReference>
<evidence type="ECO:0000256" key="1">
    <source>
        <dbReference type="ARBA" id="ARBA00010838"/>
    </source>
</evidence>
<proteinExistence type="inferred from homology"/>
<dbReference type="InterPro" id="IPR001360">
    <property type="entry name" value="Glyco_hydro_1"/>
</dbReference>
<dbReference type="EMBL" id="ADKX01000009">
    <property type="protein sequence ID" value="EFW06036.1"/>
    <property type="molecule type" value="Genomic_DNA"/>
</dbReference>
<dbReference type="PANTHER" id="PTHR10353">
    <property type="entry name" value="GLYCOSYL HYDROLASE"/>
    <property type="match status" value="1"/>
</dbReference>
<dbReference type="HOGENOM" id="CLU_001859_0_2_9"/>
<comment type="similarity">
    <text evidence="1 4">Belongs to the glycosyl hydrolase 1 family.</text>
</comment>
<dbReference type="GO" id="GO:0005829">
    <property type="term" value="C:cytosol"/>
    <property type="evidence" value="ECO:0007669"/>
    <property type="project" value="TreeGrafter"/>
</dbReference>
<accession>E7G7G1</accession>
<dbReference type="PRINTS" id="PR00131">
    <property type="entry name" value="GLHYDRLASE1"/>
</dbReference>
<evidence type="ECO:0000313" key="5">
    <source>
        <dbReference type="EMBL" id="EFW06036.1"/>
    </source>
</evidence>
<protein>
    <recommendedName>
        <fullName evidence="7">6-phospho-beta-glucosidase</fullName>
    </recommendedName>
</protein>
<dbReference type="AlphaFoldDB" id="E7G7G1"/>
<dbReference type="OrthoDB" id="1649223at2"/>
<dbReference type="GO" id="GO:0008422">
    <property type="term" value="F:beta-glucosidase activity"/>
    <property type="evidence" value="ECO:0007669"/>
    <property type="project" value="TreeGrafter"/>
</dbReference>
<dbReference type="PANTHER" id="PTHR10353:SF122">
    <property type="entry name" value="6-PHOSPHO-BETA-GLUCOSIDASE ASCB-RELATED"/>
    <property type="match status" value="1"/>
</dbReference>
<dbReference type="Gene3D" id="3.20.20.80">
    <property type="entry name" value="Glycosidases"/>
    <property type="match status" value="1"/>
</dbReference>